<proteinExistence type="inferred from homology"/>
<name>A0A7G9YSI4_9EURY</name>
<dbReference type="EMBL" id="MT631456">
    <property type="protein sequence ID" value="QNO50968.1"/>
    <property type="molecule type" value="Genomic_DNA"/>
</dbReference>
<dbReference type="GO" id="GO:0032259">
    <property type="term" value="P:methylation"/>
    <property type="evidence" value="ECO:0007669"/>
    <property type="project" value="UniProtKB-KW"/>
</dbReference>
<comment type="similarity">
    <text evidence="1">Belongs to the TYW3 family.</text>
</comment>
<keyword evidence="5" id="KW-0819">tRNA processing</keyword>
<dbReference type="GO" id="GO:0008033">
    <property type="term" value="P:tRNA processing"/>
    <property type="evidence" value="ECO:0007669"/>
    <property type="project" value="UniProtKB-KW"/>
</dbReference>
<evidence type="ECO:0000256" key="4">
    <source>
        <dbReference type="ARBA" id="ARBA00022691"/>
    </source>
</evidence>
<keyword evidence="4" id="KW-0949">S-adenosyl-L-methionine</keyword>
<protein>
    <recommendedName>
        <fullName evidence="6">tRNA(Phe) 7-((3-amino-3-carboxypropyl)-4-demethylwyosine(37)-N(4))-methyltransferase</fullName>
    </recommendedName>
</protein>
<evidence type="ECO:0000256" key="3">
    <source>
        <dbReference type="ARBA" id="ARBA00022679"/>
    </source>
</evidence>
<dbReference type="GO" id="GO:0008168">
    <property type="term" value="F:methyltransferase activity"/>
    <property type="evidence" value="ECO:0007669"/>
    <property type="project" value="UniProtKB-KW"/>
</dbReference>
<dbReference type="PANTHER" id="PTHR48418:SF1">
    <property type="entry name" value="TRNA WYBUTOSINE-SYNTHESIZING PROTEIN 3"/>
    <property type="match status" value="1"/>
</dbReference>
<keyword evidence="3 8" id="KW-0808">Transferase</keyword>
<dbReference type="Pfam" id="PF02676">
    <property type="entry name" value="TYW3"/>
    <property type="match status" value="1"/>
</dbReference>
<organism evidence="8">
    <name type="scientific">Candidatus Methanophagaceae archaeon ANME-1 ERB6</name>
    <dbReference type="NCBI Taxonomy" id="2759912"/>
    <lineage>
        <taxon>Archaea</taxon>
        <taxon>Methanobacteriati</taxon>
        <taxon>Methanobacteriota</taxon>
        <taxon>Stenosarchaea group</taxon>
        <taxon>Methanomicrobia</taxon>
        <taxon>Candidatus Methanophagales</taxon>
        <taxon>Candidatus Methanophagaceae</taxon>
    </lineage>
</organism>
<gene>
    <name evidence="8" type="primary">taw3-1</name>
    <name evidence="8" type="ORF">BBGANOMO_00042</name>
</gene>
<dbReference type="InterPro" id="IPR003827">
    <property type="entry name" value="tRNA_yW-synthesising"/>
</dbReference>
<evidence type="ECO:0000259" key="7">
    <source>
        <dbReference type="Pfam" id="PF02676"/>
    </source>
</evidence>
<feature type="domain" description="tRNA wybutosine-synthesizing protein" evidence="7">
    <location>
        <begin position="14"/>
        <end position="120"/>
    </location>
</feature>
<accession>A0A7G9YSI4</accession>
<dbReference type="Gene3D" id="3.30.1960.10">
    <property type="entry name" value="tRNA wybutosine-synthesizing-like"/>
    <property type="match status" value="1"/>
</dbReference>
<reference evidence="8" key="1">
    <citation type="submission" date="2020-06" db="EMBL/GenBank/DDBJ databases">
        <title>Unique genomic features of the anaerobic methanotrophic archaea.</title>
        <authorList>
            <person name="Chadwick G.L."/>
            <person name="Skennerton C.T."/>
            <person name="Laso-Perez R."/>
            <person name="Leu A.O."/>
            <person name="Speth D.R."/>
            <person name="Yu H."/>
            <person name="Morgan-Lang C."/>
            <person name="Hatzenpichler R."/>
            <person name="Goudeau D."/>
            <person name="Malmstrom R."/>
            <person name="Brazelton W.J."/>
            <person name="Woyke T."/>
            <person name="Hallam S.J."/>
            <person name="Tyson G.W."/>
            <person name="Wegener G."/>
            <person name="Boetius A."/>
            <person name="Orphan V."/>
        </authorList>
    </citation>
    <scope>NUCLEOTIDE SEQUENCE</scope>
</reference>
<sequence length="123" mass="13977">MQEAIKLKGREWITEEREIWLLSQSPILHVACRDLEKAKALLRIAIESGFKYSGIKAISNLKDNGKVVVEIVSTERMDVPLGKDGVLFCSEAYIDFILSKANFMLERGKGKLKRFYSGLKEVE</sequence>
<dbReference type="SUPFAM" id="SSF111278">
    <property type="entry name" value="SSo0622-like"/>
    <property type="match status" value="1"/>
</dbReference>
<evidence type="ECO:0000256" key="1">
    <source>
        <dbReference type="ARBA" id="ARBA00008569"/>
    </source>
</evidence>
<evidence type="ECO:0000313" key="8">
    <source>
        <dbReference type="EMBL" id="QNO50968.1"/>
    </source>
</evidence>
<dbReference type="AlphaFoldDB" id="A0A7G9YSI4"/>
<evidence type="ECO:0000256" key="5">
    <source>
        <dbReference type="ARBA" id="ARBA00022694"/>
    </source>
</evidence>
<dbReference type="InterPro" id="IPR036602">
    <property type="entry name" value="tRNA_yW-synthesising-like_sf"/>
</dbReference>
<keyword evidence="2 8" id="KW-0489">Methyltransferase</keyword>
<evidence type="ECO:0000256" key="2">
    <source>
        <dbReference type="ARBA" id="ARBA00022603"/>
    </source>
</evidence>
<evidence type="ECO:0000256" key="6">
    <source>
        <dbReference type="ARBA" id="ARBA00030554"/>
    </source>
</evidence>
<dbReference type="PANTHER" id="PTHR48418">
    <property type="entry name" value="TRNA WYBUTOSINE-SYNTHESIZING PROTEIN 3"/>
    <property type="match status" value="1"/>
</dbReference>